<evidence type="ECO:0000313" key="2">
    <source>
        <dbReference type="Proteomes" id="UP000245449"/>
    </source>
</evidence>
<dbReference type="OrthoDB" id="5502211at2"/>
<gene>
    <name evidence="1" type="ORF">DB895_00585</name>
</gene>
<dbReference type="AlphaFoldDB" id="A0A2U1JQK0"/>
<reference evidence="1 2" key="1">
    <citation type="submission" date="2018-04" db="EMBL/GenBank/DDBJ databases">
        <title>Flavobacterium sp. nov., isolated from glacier ice.</title>
        <authorList>
            <person name="Liu Q."/>
            <person name="Xin Y.-H."/>
        </authorList>
    </citation>
    <scope>NUCLEOTIDE SEQUENCE [LARGE SCALE GENOMIC DNA]</scope>
    <source>
        <strain evidence="1 2">RB1R5</strain>
    </source>
</reference>
<sequence length="133" mass="15041">MPNNSIYSTFFSRVKASIEDGTFAKLTLAKTIGNPDLKNIYVRTAMLEEELGLAITFRFQTEEVVESYSIDEAIRILIPYINNPFFSVLLFTTDADVTLKLNKKRVASIVEQSPTFKNADSLLIELAKKLEQN</sequence>
<dbReference type="EMBL" id="QCZI01000001">
    <property type="protein sequence ID" value="PWA07254.1"/>
    <property type="molecule type" value="Genomic_DNA"/>
</dbReference>
<organism evidence="1 2">
    <name type="scientific">Flavobacterium psychrotolerans</name>
    <dbReference type="NCBI Taxonomy" id="2169410"/>
    <lineage>
        <taxon>Bacteria</taxon>
        <taxon>Pseudomonadati</taxon>
        <taxon>Bacteroidota</taxon>
        <taxon>Flavobacteriia</taxon>
        <taxon>Flavobacteriales</taxon>
        <taxon>Flavobacteriaceae</taxon>
        <taxon>Flavobacterium</taxon>
    </lineage>
</organism>
<accession>A0A2U1JQK0</accession>
<dbReference type="Proteomes" id="UP000245449">
    <property type="component" value="Unassembled WGS sequence"/>
</dbReference>
<protein>
    <submittedName>
        <fullName evidence="1">Uncharacterized protein</fullName>
    </submittedName>
</protein>
<dbReference type="RefSeq" id="WP_116723401.1">
    <property type="nucleotide sequence ID" value="NZ_QCZI01000001.1"/>
</dbReference>
<comment type="caution">
    <text evidence="1">The sequence shown here is derived from an EMBL/GenBank/DDBJ whole genome shotgun (WGS) entry which is preliminary data.</text>
</comment>
<evidence type="ECO:0000313" key="1">
    <source>
        <dbReference type="EMBL" id="PWA07254.1"/>
    </source>
</evidence>
<name>A0A2U1JQK0_9FLAO</name>
<proteinExistence type="predicted"/>
<keyword evidence="2" id="KW-1185">Reference proteome</keyword>